<feature type="domain" description="ATPase AAA-type core" evidence="1">
    <location>
        <begin position="39"/>
        <end position="457"/>
    </location>
</feature>
<gene>
    <name evidence="2" type="ORF">UREOM_2170</name>
</gene>
<dbReference type="EMBL" id="BAABQM010000001">
    <property type="protein sequence ID" value="GAA5414506.1"/>
    <property type="molecule type" value="Genomic_DNA"/>
</dbReference>
<dbReference type="InterPro" id="IPR051396">
    <property type="entry name" value="Bact_Antivir_Def_Nuclease"/>
</dbReference>
<reference evidence="2" key="1">
    <citation type="submission" date="2024-02" db="EMBL/GenBank/DDBJ databases">
        <title>Draft genome sequence of new strains in genus Ureaplasma.</title>
        <authorList>
            <person name="Nakajima Y."/>
            <person name="Segawa T."/>
        </authorList>
    </citation>
    <scope>NUCLEOTIDE SEQUENCE [LARGE SCALE GENOMIC DNA]</scope>
    <source>
        <strain evidence="2">OM1</strain>
    </source>
</reference>
<dbReference type="Pfam" id="PF13304">
    <property type="entry name" value="AAA_21"/>
    <property type="match status" value="1"/>
</dbReference>
<evidence type="ECO:0000313" key="3">
    <source>
        <dbReference type="Proteomes" id="UP001449582"/>
    </source>
</evidence>
<evidence type="ECO:0000259" key="1">
    <source>
        <dbReference type="Pfam" id="PF13304"/>
    </source>
</evidence>
<proteinExistence type="predicted"/>
<comment type="caution">
    <text evidence="2">The sequence shown here is derived from an EMBL/GenBank/DDBJ whole genome shotgun (WGS) entry which is preliminary data.</text>
</comment>
<dbReference type="CDD" id="cd00267">
    <property type="entry name" value="ABC_ATPase"/>
    <property type="match status" value="1"/>
</dbReference>
<keyword evidence="3" id="KW-1185">Reference proteome</keyword>
<dbReference type="PANTHER" id="PTHR43581:SF4">
    <property type="entry name" value="ATP_GTP PHOSPHATASE"/>
    <property type="match status" value="1"/>
</dbReference>
<dbReference type="Proteomes" id="UP001449582">
    <property type="component" value="Unassembled WGS sequence"/>
</dbReference>
<dbReference type="InterPro" id="IPR003959">
    <property type="entry name" value="ATPase_AAA_core"/>
</dbReference>
<sequence>MGVKFEVKNFRNIAIEPDDKPASLILDRNLEFAQTSGDLVILIGPNNCGKSNLLDALCILGTDNNLYVEPTDEPYYLEKFGEENNDEIKLSLINDAEKLKSTKRYYYKDKYTDDFERLEEYFTIILDQLFLKTKELEQDKLFLSNFKWLSGTETFATYSLKNYFDKIRSLVAHKMTVKNVVELYEVFNSVVWAERDTDRVLRSTRYEKLNINDVPEYLVEHKDDVNFRVSFKDLFDNQNLQYASKIYKIIEILDKVYKSNKAHFMWQRSYPINIFKYEDKDISKKHFIYKYGDKDNWLFRNILEFCGVKPDKLNKEKFLEAKKFWKDKLNANLKQISDEFNRLFTEKDYLYTFEVDIDMSGLTLEIFKERADEDAESQKIIPLPYDQQSTGFKWFFNLYFQLLINKGHLEPDSIILMDEPANNLCPSAIAKLRDMVKEFAIKNQVVILVTTHNPYWVDCDHLEELRILDKKRDNVKVYNNFNYDEINHHGSNTLHGAISALECFPASLLKTNVPHYVFVEGLSDYLYLTAVKTLALNDPNKTSTELKKYNQLIFLPINGVGLNKTEAKQIYQEICNEYEEKRCLFLVDADNPGLRFESVEAPGQIEIKTLAEIMEDDQVITIESLIAKEDADKFELIVQDEKGKTKWNKDVSHVYTFKRILTHEEVNKNLSISDSTKIKLFKLLDKLANYKFKELVFND</sequence>
<dbReference type="InterPro" id="IPR027417">
    <property type="entry name" value="P-loop_NTPase"/>
</dbReference>
<evidence type="ECO:0000313" key="2">
    <source>
        <dbReference type="EMBL" id="GAA5414506.1"/>
    </source>
</evidence>
<dbReference type="PANTHER" id="PTHR43581">
    <property type="entry name" value="ATP/GTP PHOSPHATASE"/>
    <property type="match status" value="1"/>
</dbReference>
<name>A0ABP9U9H0_9BACT</name>
<dbReference type="Gene3D" id="3.40.50.300">
    <property type="entry name" value="P-loop containing nucleotide triphosphate hydrolases"/>
    <property type="match status" value="2"/>
</dbReference>
<dbReference type="SUPFAM" id="SSF52540">
    <property type="entry name" value="P-loop containing nucleoside triphosphate hydrolases"/>
    <property type="match status" value="1"/>
</dbReference>
<dbReference type="RefSeq" id="WP_353289670.1">
    <property type="nucleotide sequence ID" value="NZ_BAABQM010000001.1"/>
</dbReference>
<accession>A0ABP9U9H0</accession>
<organism evidence="2 3">
    <name type="scientific">Ureaplasma ceti</name>
    <dbReference type="NCBI Taxonomy" id="3119530"/>
    <lineage>
        <taxon>Bacteria</taxon>
        <taxon>Bacillati</taxon>
        <taxon>Mycoplasmatota</taxon>
        <taxon>Mycoplasmoidales</taxon>
        <taxon>Mycoplasmoidaceae</taxon>
        <taxon>Ureaplasma</taxon>
    </lineage>
</organism>
<protein>
    <recommendedName>
        <fullName evidence="1">ATPase AAA-type core domain-containing protein</fullName>
    </recommendedName>
</protein>